<evidence type="ECO:0000256" key="1">
    <source>
        <dbReference type="SAM" id="MobiDB-lite"/>
    </source>
</evidence>
<keyword evidence="3" id="KW-1185">Reference proteome</keyword>
<organism evidence="2 3">
    <name type="scientific">Armillaria tabescens</name>
    <name type="common">Ringless honey mushroom</name>
    <name type="synonym">Agaricus tabescens</name>
    <dbReference type="NCBI Taxonomy" id="1929756"/>
    <lineage>
        <taxon>Eukaryota</taxon>
        <taxon>Fungi</taxon>
        <taxon>Dikarya</taxon>
        <taxon>Basidiomycota</taxon>
        <taxon>Agaricomycotina</taxon>
        <taxon>Agaricomycetes</taxon>
        <taxon>Agaricomycetidae</taxon>
        <taxon>Agaricales</taxon>
        <taxon>Marasmiineae</taxon>
        <taxon>Physalacriaceae</taxon>
        <taxon>Desarmillaria</taxon>
    </lineage>
</organism>
<protein>
    <submittedName>
        <fullName evidence="2">Uncharacterized protein</fullName>
    </submittedName>
</protein>
<dbReference type="AlphaFoldDB" id="A0AA39NDH7"/>
<evidence type="ECO:0000313" key="2">
    <source>
        <dbReference type="EMBL" id="KAK0463651.1"/>
    </source>
</evidence>
<reference evidence="2" key="1">
    <citation type="submission" date="2023-06" db="EMBL/GenBank/DDBJ databases">
        <authorList>
            <consortium name="Lawrence Berkeley National Laboratory"/>
            <person name="Ahrendt S."/>
            <person name="Sahu N."/>
            <person name="Indic B."/>
            <person name="Wong-Bajracharya J."/>
            <person name="Merenyi Z."/>
            <person name="Ke H.-M."/>
            <person name="Monk M."/>
            <person name="Kocsube S."/>
            <person name="Drula E."/>
            <person name="Lipzen A."/>
            <person name="Balint B."/>
            <person name="Henrissat B."/>
            <person name="Andreopoulos B."/>
            <person name="Martin F.M."/>
            <person name="Harder C.B."/>
            <person name="Rigling D."/>
            <person name="Ford K.L."/>
            <person name="Foster G.D."/>
            <person name="Pangilinan J."/>
            <person name="Papanicolaou A."/>
            <person name="Barry K."/>
            <person name="LaButti K."/>
            <person name="Viragh M."/>
            <person name="Koriabine M."/>
            <person name="Yan M."/>
            <person name="Riley R."/>
            <person name="Champramary S."/>
            <person name="Plett K.L."/>
            <person name="Tsai I.J."/>
            <person name="Slot J."/>
            <person name="Sipos G."/>
            <person name="Plett J."/>
            <person name="Nagy L.G."/>
            <person name="Grigoriev I.V."/>
        </authorList>
    </citation>
    <scope>NUCLEOTIDE SEQUENCE</scope>
    <source>
        <strain evidence="2">CCBAS 213</strain>
    </source>
</reference>
<dbReference type="RefSeq" id="XP_060334961.1">
    <property type="nucleotide sequence ID" value="XM_060479880.1"/>
</dbReference>
<evidence type="ECO:0000313" key="3">
    <source>
        <dbReference type="Proteomes" id="UP001175211"/>
    </source>
</evidence>
<feature type="region of interest" description="Disordered" evidence="1">
    <location>
        <begin position="299"/>
        <end position="325"/>
    </location>
</feature>
<dbReference type="EMBL" id="JAUEPS010000007">
    <property type="protein sequence ID" value="KAK0463651.1"/>
    <property type="molecule type" value="Genomic_DNA"/>
</dbReference>
<comment type="caution">
    <text evidence="2">The sequence shown here is derived from an EMBL/GenBank/DDBJ whole genome shotgun (WGS) entry which is preliminary data.</text>
</comment>
<dbReference type="Proteomes" id="UP001175211">
    <property type="component" value="Unassembled WGS sequence"/>
</dbReference>
<gene>
    <name evidence="2" type="ORF">EV420DRAFT_1728808</name>
</gene>
<feature type="compositionally biased region" description="Polar residues" evidence="1">
    <location>
        <begin position="309"/>
        <end position="325"/>
    </location>
</feature>
<proteinExistence type="predicted"/>
<accession>A0AA39NDH7</accession>
<name>A0AA39NDH7_ARMTA</name>
<sequence length="731" mass="80788">MHDHTGVLVADFWTKTTKQIVFLRAVPGASIIRALRELLFFDVRRAKAYRRREIGDNTSSLELKARKHNNDMVPSSLIYIWRAHHSCDYNCRALRAKNRCAVWMLSSVSTLPFHHSFRNTEGEGLYTPEPLYSMTAKETTTSSSTSFLLRAPLPVRNVAEYSFEGSASAISSIPSTGASIAGLSGSESVPSPPPSQAIMLHINMNQLLPPSRNTFTFTITGTILIIPKTPGTPSGDESESYPEPVIVRNEVDCGSANVEVHNSTGDYRRDAQVRKTMLQKGGHAKCGDGGGRIALRSVAVNGKPPPSRPRTTSNQGHLNTSHSSSPALLMKMLSSVNQTKRDMPVVIPSVTATVTPLVLRESSHLSAYAVRVSLTAMADPDSEWLEFGLGSFGQVSSSNGKRSPKVDLACVSVEGVLVKYKATATTKQDHQDGGVPFERRSGKEWISWVRVHIGSMNGHSVVVDHVVKVDDGAGKGKGKAREDSQFDVFLPTFAVPIGRLEVVVEDVPGHGITCLDSNLRYRQSRRRLLHYSAEEFFYPHLTLALDSSYGSRSILSWWKSGLYMCLVSLVISCAFFLPLSSELKRVGQSLDSYSLGSHWNDEPRPVVVTTTVYSNTRRWFADESATPEPSSNEDVYYTSPTSNSHITTTIIATATPEINLPEPSSEMPPPQVTWESTSSQGLQLHYDWASWQTLLAMSWEDLHPLRDKVIESLESLWQIFRKVYHYPLPPP</sequence>
<dbReference type="GeneID" id="85363428"/>